<name>A0ABQ9HP01_9NEOP</name>
<proteinExistence type="predicted"/>
<evidence type="ECO:0000256" key="1">
    <source>
        <dbReference type="SAM" id="MobiDB-lite"/>
    </source>
</evidence>
<organism evidence="2 3">
    <name type="scientific">Dryococelus australis</name>
    <dbReference type="NCBI Taxonomy" id="614101"/>
    <lineage>
        <taxon>Eukaryota</taxon>
        <taxon>Metazoa</taxon>
        <taxon>Ecdysozoa</taxon>
        <taxon>Arthropoda</taxon>
        <taxon>Hexapoda</taxon>
        <taxon>Insecta</taxon>
        <taxon>Pterygota</taxon>
        <taxon>Neoptera</taxon>
        <taxon>Polyneoptera</taxon>
        <taxon>Phasmatodea</taxon>
        <taxon>Verophasmatodea</taxon>
        <taxon>Anareolatae</taxon>
        <taxon>Phasmatidae</taxon>
        <taxon>Eurycanthinae</taxon>
        <taxon>Dryococelus</taxon>
    </lineage>
</organism>
<feature type="region of interest" description="Disordered" evidence="1">
    <location>
        <begin position="165"/>
        <end position="205"/>
    </location>
</feature>
<gene>
    <name evidence="2" type="ORF">PR048_012318</name>
</gene>
<keyword evidence="3" id="KW-1185">Reference proteome</keyword>
<sequence>MVNNKGPSTLPCGTPDVTSSPSDIASPTFTLCLRPLKKSPIHSTTLLSGISASTFLTNVPWGTLSNPFSKSMNPTLSPRYIDLCRVVLMISGPEQHYGTASHMRQCTCSYLKRLKAKSHLFNELVELNNQLRKEMARKEVNCNQGPKFSNCWNKFGGSGLIREMNGRHKHPNPDWDTKPEPLAPLTGVQPTTQLGSARESTKNERSLHGHSSVNCLALCVMQFPTDFRLMSLLNYSPFPIGSNFLGTLLNIYFQARFVSFRPIQRNIDKKYECGDVASYRGRYNRRGESCRERRTTDYLSMRSGPPGVVTGKERMTDRYHKRQMQRHILDAMARHSSLRDTYKSSRLADMVWKAFPIWRRRAIIPNALRLTVRLDCSPPTKANRLLSHPDFRKWESCRTMSLVGVFFPPRGSPISPALAFWRCSILTSLQPHRVSRPRAQPVLFERLFLWHLEGVGSCEDVTSTVCGAGERNTQALVDARSDTLRGACLRAHPRKPSQHASPASLRRHIRSPQHQLPFHYSRSNIMPRRAQGHGTHAPRRRSCSVIPVTRPPCWLQLTSTLTRKLDPVLKLKSSLSGGPNKLVTRPALAGSDCVHIVSHVVDFTRKTCKCSFYTNRLYSTHPVFSMNRLLIIACRIGTHRCNKSIALHKLHGTNIAMLQHAKMALRTGRSIMPTSVLTIDENSITEFGTGDNQLAMMQIAGRKKVQPCGRRLRVPPTCIVSLLSLAEKRGSYKGHTGTRYKNSIAAKRKAMNWRAVFSGLSAGAYPQEQGDVTCSWVPRYDVRLLTTRPCPLQLRLRSTRFHAMARSCSWWRRVSAGPTRYPFPWQFSYRFSASVSAPNPLWRALAPGITVSIPIGMPETAIEQPCPKRLLDHYLAPETNVVSDWLARVARLPIGCAAGWRVGYRALIGEQCCDMLPAGDVLLSCANGVRVAPTSSSSPQLAEPTGTLATFLPTQRNNCRRRGEGCLYTGTDPVYIFPLRLAPYMTQFSAQKFLDQSRQSRAFWKVLVAARCETSITGRSCHPSLHHTPSHPRMNSLLRMAESLQPLAGGGSLKRGGEHAVGCRHFCTSNRLRTYFGVPIEVSRTQRHKYCNASGEIREALYNDVLRADEGDVRCVLISDGMQEQGKREIP</sequence>
<reference evidence="2 3" key="1">
    <citation type="submission" date="2023-02" db="EMBL/GenBank/DDBJ databases">
        <title>LHISI_Scaffold_Assembly.</title>
        <authorList>
            <person name="Stuart O.P."/>
            <person name="Cleave R."/>
            <person name="Magrath M.J.L."/>
            <person name="Mikheyev A.S."/>
        </authorList>
    </citation>
    <scope>NUCLEOTIDE SEQUENCE [LARGE SCALE GENOMIC DNA]</scope>
    <source>
        <strain evidence="2">Daus_M_001</strain>
        <tissue evidence="2">Leg muscle</tissue>
    </source>
</reference>
<comment type="caution">
    <text evidence="2">The sequence shown here is derived from an EMBL/GenBank/DDBJ whole genome shotgun (WGS) entry which is preliminary data.</text>
</comment>
<protein>
    <submittedName>
        <fullName evidence="2">Uncharacterized protein</fullName>
    </submittedName>
</protein>
<accession>A0ABQ9HP01</accession>
<evidence type="ECO:0000313" key="3">
    <source>
        <dbReference type="Proteomes" id="UP001159363"/>
    </source>
</evidence>
<dbReference type="EMBL" id="JARBHB010000004">
    <property type="protein sequence ID" value="KAJ8886109.1"/>
    <property type="molecule type" value="Genomic_DNA"/>
</dbReference>
<dbReference type="Proteomes" id="UP001159363">
    <property type="component" value="Chromosome X"/>
</dbReference>
<feature type="region of interest" description="Disordered" evidence="1">
    <location>
        <begin position="1"/>
        <end position="20"/>
    </location>
</feature>
<evidence type="ECO:0000313" key="2">
    <source>
        <dbReference type="EMBL" id="KAJ8886109.1"/>
    </source>
</evidence>